<proteinExistence type="predicted"/>
<dbReference type="InterPro" id="IPR003959">
    <property type="entry name" value="ATPase_AAA_core"/>
</dbReference>
<comment type="caution">
    <text evidence="2">The sequence shown here is derived from an EMBL/GenBank/DDBJ whole genome shotgun (WGS) entry which is preliminary data.</text>
</comment>
<dbReference type="InterPro" id="IPR027417">
    <property type="entry name" value="P-loop_NTPase"/>
</dbReference>
<keyword evidence="3" id="KW-1185">Reference proteome</keyword>
<sequence>MPQKAIAHDYTLCHHRHIAKGVVMNDSIKIQEIYISKLYGIYNHRVSLRNGGITIIHGANGVGKTAVLKCLKYIFDWDIEALSNVPFRTIHVGLSNDTNISISRQSNGKPTEKSDHLNLSSPLEISFFKSGSSHVETVSPIDPEMLSIAKLMAETRPWLREVRHGLWFDEKNGNSVDAWDLAYRYIPNKKNKRRTRSAFFDKIRRELNVKLIDTYRLAARGTENSKLTVDQCASNMVAQIEAVSAEYAQMCQTLDQSFPHRLIAGDHEFLSADSVSERLKKLEAYQNWLSAMGLLATIEGPSFPSDVKSLSLGKIETMSLFVQDSESKLSVFSTLADRCFVLFDLLKGKFAHKRLIINKERGLSVISEMGSDIPLSSLSSGEQHEIVLMYELLFKTSPNSLLLIDEPEISLHVKWQKSFIKDLKRIRDIVGFDALIATHSPFIVGDFHELMEGGLKEQVQHLR</sequence>
<feature type="domain" description="ATPase AAA-type core" evidence="1">
    <location>
        <begin position="53"/>
        <end position="444"/>
    </location>
</feature>
<evidence type="ECO:0000313" key="2">
    <source>
        <dbReference type="EMBL" id="MCF5151703.1"/>
    </source>
</evidence>
<dbReference type="PANTHER" id="PTHR43581">
    <property type="entry name" value="ATP/GTP PHOSPHATASE"/>
    <property type="match status" value="1"/>
</dbReference>
<dbReference type="Gene3D" id="3.40.50.300">
    <property type="entry name" value="P-loop containing nucleotide triphosphate hydrolases"/>
    <property type="match status" value="1"/>
</dbReference>
<evidence type="ECO:0000313" key="3">
    <source>
        <dbReference type="Proteomes" id="UP000814074"/>
    </source>
</evidence>
<dbReference type="InterPro" id="IPR051396">
    <property type="entry name" value="Bact_Antivir_Def_Nuclease"/>
</dbReference>
<protein>
    <submittedName>
        <fullName evidence="2">AAA family ATPase</fullName>
    </submittedName>
</protein>
<dbReference type="PANTHER" id="PTHR43581:SF2">
    <property type="entry name" value="EXCINUCLEASE ATPASE SUBUNIT"/>
    <property type="match status" value="1"/>
</dbReference>
<organism evidence="2 3">
    <name type="scientific">Pseudomonas lactis</name>
    <dbReference type="NCBI Taxonomy" id="1615674"/>
    <lineage>
        <taxon>Bacteria</taxon>
        <taxon>Pseudomonadati</taxon>
        <taxon>Pseudomonadota</taxon>
        <taxon>Gammaproteobacteria</taxon>
        <taxon>Pseudomonadales</taxon>
        <taxon>Pseudomonadaceae</taxon>
        <taxon>Pseudomonas</taxon>
    </lineage>
</organism>
<reference evidence="2 3" key="1">
    <citation type="submission" date="2019-11" db="EMBL/GenBank/DDBJ databases">
        <title>Epiphytic Pseudomonas syringae from cherry orchards.</title>
        <authorList>
            <person name="Hulin M.T."/>
        </authorList>
    </citation>
    <scope>NUCLEOTIDE SEQUENCE [LARGE SCALE GENOMIC DNA]</scope>
    <source>
        <strain evidence="2 3">PA-6-3B</strain>
    </source>
</reference>
<dbReference type="SUPFAM" id="SSF52540">
    <property type="entry name" value="P-loop containing nucleoside triphosphate hydrolases"/>
    <property type="match status" value="1"/>
</dbReference>
<accession>A0ABS9FHP2</accession>
<dbReference type="Proteomes" id="UP000814074">
    <property type="component" value="Unassembled WGS sequence"/>
</dbReference>
<evidence type="ECO:0000259" key="1">
    <source>
        <dbReference type="Pfam" id="PF13304"/>
    </source>
</evidence>
<gene>
    <name evidence="2" type="ORF">GIW47_03605</name>
</gene>
<name>A0ABS9FHP2_9PSED</name>
<dbReference type="EMBL" id="WKDU01000003">
    <property type="protein sequence ID" value="MCF5151703.1"/>
    <property type="molecule type" value="Genomic_DNA"/>
</dbReference>
<dbReference type="Pfam" id="PF13304">
    <property type="entry name" value="AAA_21"/>
    <property type="match status" value="1"/>
</dbReference>